<dbReference type="Proteomes" id="UP001152561">
    <property type="component" value="Unassembled WGS sequence"/>
</dbReference>
<dbReference type="AlphaFoldDB" id="A0A9Q1L749"/>
<feature type="region of interest" description="Disordered" evidence="1">
    <location>
        <begin position="348"/>
        <end position="375"/>
    </location>
</feature>
<evidence type="ECO:0000313" key="3">
    <source>
        <dbReference type="Proteomes" id="UP001152561"/>
    </source>
</evidence>
<accession>A0A9Q1L749</accession>
<gene>
    <name evidence="2" type="ORF">K7X08_030499</name>
</gene>
<dbReference type="EMBL" id="JAJAGQ010000022">
    <property type="protein sequence ID" value="KAJ8528855.1"/>
    <property type="molecule type" value="Genomic_DNA"/>
</dbReference>
<name>A0A9Q1L749_9SOLA</name>
<sequence>MIPSFPETRPNKPPYQLKPEEKLKQPFQNLIKPDTKPNFLNKYSTLAEFPLLPKGIMPSPSKEPITEKTMVQPFNTTTSRNAVIQTRDSYAMKAPKSYSEAVKTETPQKQKEIVQISKEIPKWEFINTQVVPIMALDKQYENFKVEELLKPCYTNYQYVDTDNPFKTRKYYEFILVDTDSIQIEHHYFKNNPETIEYSKFTIKRILSPFDWFVDHLHTQIHLSREHRPQTYNWYDYKVAWFNFLYVRPYTHTWFIKYSDKLKDTIIPRWFYEWWNLFGGNQQVMDPSFQVHYKHFQEEQQISTLPEHIKLCKYFIHKRISYIINWSFDIHESKRIRYLSKSIKIKGWTPKPKEKRSTSSSSTRREPRVSKTRRLQ</sequence>
<evidence type="ECO:0000313" key="2">
    <source>
        <dbReference type="EMBL" id="KAJ8528855.1"/>
    </source>
</evidence>
<dbReference type="OrthoDB" id="1305365at2759"/>
<dbReference type="PANTHER" id="PTHR48434:SF1">
    <property type="entry name" value="(RAPE) HYPOTHETICAL PROTEIN"/>
    <property type="match status" value="1"/>
</dbReference>
<evidence type="ECO:0000256" key="1">
    <source>
        <dbReference type="SAM" id="MobiDB-lite"/>
    </source>
</evidence>
<organism evidence="2 3">
    <name type="scientific">Anisodus acutangulus</name>
    <dbReference type="NCBI Taxonomy" id="402998"/>
    <lineage>
        <taxon>Eukaryota</taxon>
        <taxon>Viridiplantae</taxon>
        <taxon>Streptophyta</taxon>
        <taxon>Embryophyta</taxon>
        <taxon>Tracheophyta</taxon>
        <taxon>Spermatophyta</taxon>
        <taxon>Magnoliopsida</taxon>
        <taxon>eudicotyledons</taxon>
        <taxon>Gunneridae</taxon>
        <taxon>Pentapetalae</taxon>
        <taxon>asterids</taxon>
        <taxon>lamiids</taxon>
        <taxon>Solanales</taxon>
        <taxon>Solanaceae</taxon>
        <taxon>Solanoideae</taxon>
        <taxon>Hyoscyameae</taxon>
        <taxon>Anisodus</taxon>
    </lineage>
</organism>
<feature type="compositionally biased region" description="Basic and acidic residues" evidence="1">
    <location>
        <begin position="350"/>
        <end position="368"/>
    </location>
</feature>
<keyword evidence="3" id="KW-1185">Reference proteome</keyword>
<comment type="caution">
    <text evidence="2">The sequence shown here is derived from an EMBL/GenBank/DDBJ whole genome shotgun (WGS) entry which is preliminary data.</text>
</comment>
<dbReference type="PANTHER" id="PTHR48434">
    <property type="entry name" value="(RAPE) HYPOTHETICAL PROTEIN"/>
    <property type="match status" value="1"/>
</dbReference>
<feature type="region of interest" description="Disordered" evidence="1">
    <location>
        <begin position="1"/>
        <end position="23"/>
    </location>
</feature>
<proteinExistence type="predicted"/>
<protein>
    <submittedName>
        <fullName evidence="2">Uncharacterized protein</fullName>
    </submittedName>
</protein>
<reference evidence="3" key="1">
    <citation type="journal article" date="2023" name="Proc. Natl. Acad. Sci. U.S.A.">
        <title>Genomic and structural basis for evolution of tropane alkaloid biosynthesis.</title>
        <authorList>
            <person name="Wanga Y.-J."/>
            <person name="Taina T."/>
            <person name="Yua J.-Y."/>
            <person name="Lia J."/>
            <person name="Xua B."/>
            <person name="Chenc J."/>
            <person name="D'Auriad J.C."/>
            <person name="Huanga J.-P."/>
            <person name="Huanga S.-X."/>
        </authorList>
    </citation>
    <scope>NUCLEOTIDE SEQUENCE [LARGE SCALE GENOMIC DNA]</scope>
    <source>
        <strain evidence="3">cv. KIB-2019</strain>
    </source>
</reference>